<feature type="region of interest" description="Disordered" evidence="1">
    <location>
        <begin position="1"/>
        <end position="48"/>
    </location>
</feature>
<protein>
    <submittedName>
        <fullName evidence="2">Uncharacterized protein</fullName>
    </submittedName>
</protein>
<keyword evidence="3" id="KW-1185">Reference proteome</keyword>
<proteinExistence type="predicted"/>
<dbReference type="STRING" id="394193.SAMN04489732_113212"/>
<accession>A0A1H8YCT8</accession>
<dbReference type="OrthoDB" id="3628364at2"/>
<evidence type="ECO:0000313" key="2">
    <source>
        <dbReference type="EMBL" id="SEP49821.1"/>
    </source>
</evidence>
<evidence type="ECO:0000313" key="3">
    <source>
        <dbReference type="Proteomes" id="UP000198582"/>
    </source>
</evidence>
<gene>
    <name evidence="2" type="ORF">SAMN04489732_113212</name>
</gene>
<dbReference type="RefSeq" id="WP_143086309.1">
    <property type="nucleotide sequence ID" value="NZ_FOEF01000013.1"/>
</dbReference>
<evidence type="ECO:0000256" key="1">
    <source>
        <dbReference type="SAM" id="MobiDB-lite"/>
    </source>
</evidence>
<reference evidence="2 3" key="1">
    <citation type="submission" date="2016-10" db="EMBL/GenBank/DDBJ databases">
        <authorList>
            <person name="de Groot N.N."/>
        </authorList>
    </citation>
    <scope>NUCLEOTIDE SEQUENCE [LARGE SCALE GENOMIC DNA]</scope>
    <source>
        <strain evidence="2 3">DSM 44993</strain>
    </source>
</reference>
<dbReference type="EMBL" id="FOEF01000013">
    <property type="protein sequence ID" value="SEP49821.1"/>
    <property type="molecule type" value="Genomic_DNA"/>
</dbReference>
<name>A0A1H8YCT8_9PSEU</name>
<sequence length="116" mass="11941">MAEGISGLSESMMRFSPQMDSGGLNRQGGAAAGGGMQEGTAFAQAEEASAQKLQQFMEQVQQGFGAYAGIARASADDYLNADQSGQQTIAKTQNLSPLKSSAPLHPSLLFPSVGGN</sequence>
<dbReference type="AlphaFoldDB" id="A0A1H8YCT8"/>
<dbReference type="Proteomes" id="UP000198582">
    <property type="component" value="Unassembled WGS sequence"/>
</dbReference>
<organism evidence="2 3">
    <name type="scientific">Amycolatopsis saalfeldensis</name>
    <dbReference type="NCBI Taxonomy" id="394193"/>
    <lineage>
        <taxon>Bacteria</taxon>
        <taxon>Bacillati</taxon>
        <taxon>Actinomycetota</taxon>
        <taxon>Actinomycetes</taxon>
        <taxon>Pseudonocardiales</taxon>
        <taxon>Pseudonocardiaceae</taxon>
        <taxon>Amycolatopsis</taxon>
    </lineage>
</organism>
<feature type="region of interest" description="Disordered" evidence="1">
    <location>
        <begin position="95"/>
        <end position="116"/>
    </location>
</feature>